<organism evidence="1 2">
    <name type="scientific">Dryococelus australis</name>
    <dbReference type="NCBI Taxonomy" id="614101"/>
    <lineage>
        <taxon>Eukaryota</taxon>
        <taxon>Metazoa</taxon>
        <taxon>Ecdysozoa</taxon>
        <taxon>Arthropoda</taxon>
        <taxon>Hexapoda</taxon>
        <taxon>Insecta</taxon>
        <taxon>Pterygota</taxon>
        <taxon>Neoptera</taxon>
        <taxon>Polyneoptera</taxon>
        <taxon>Phasmatodea</taxon>
        <taxon>Verophasmatodea</taxon>
        <taxon>Anareolatae</taxon>
        <taxon>Phasmatidae</taxon>
        <taxon>Eurycanthinae</taxon>
        <taxon>Dryococelus</taxon>
    </lineage>
</organism>
<comment type="caution">
    <text evidence="1">The sequence shown here is derived from an EMBL/GenBank/DDBJ whole genome shotgun (WGS) entry which is preliminary data.</text>
</comment>
<name>A0ABQ9GJG6_9NEOP</name>
<dbReference type="Proteomes" id="UP001159363">
    <property type="component" value="Chromosome 10"/>
</dbReference>
<dbReference type="EMBL" id="JARBHB010000011">
    <property type="protein sequence ID" value="KAJ8872196.1"/>
    <property type="molecule type" value="Genomic_DNA"/>
</dbReference>
<sequence length="372" mass="41833">MLINSLIASTCKALNWRAVMLSITCLYDTFSEDPAILLHYNENSLTDVPRSLLPPYCWRVWLGGIVPVDAAGRRVSSSISRFPRPCVSALIHSRLTPPSSALETSMFTYILYMNRDPEISWINTSAFDPHKNPSVNSKTRERPAICRSHSARPLPRCCRFNGAGRSYPTTAVVPRNSAILEHAAIDWFPTGPRRQPRFLRSCLPLVEPRVFHGLSWQQVRLGSHRYTRDNVVCSLVAVIKWSLRTGLLNTRSHYCFLLTTGSQLNGACLTNCRPITTVREKSNCLESTSPPNEFAKYSSVAPSHSRAVVAELLARSSPTKANRAQSPDESPHFRMWESCRKMPLVGGFSQGYPLHPSFRAPLNIHFNHPHRL</sequence>
<evidence type="ECO:0000313" key="1">
    <source>
        <dbReference type="EMBL" id="KAJ8872196.1"/>
    </source>
</evidence>
<protein>
    <submittedName>
        <fullName evidence="1">Uncharacterized protein</fullName>
    </submittedName>
</protein>
<accession>A0ABQ9GJG6</accession>
<gene>
    <name evidence="1" type="ORF">PR048_025798</name>
</gene>
<reference evidence="1 2" key="1">
    <citation type="submission" date="2023-02" db="EMBL/GenBank/DDBJ databases">
        <title>LHISI_Scaffold_Assembly.</title>
        <authorList>
            <person name="Stuart O.P."/>
            <person name="Cleave R."/>
            <person name="Magrath M.J.L."/>
            <person name="Mikheyev A.S."/>
        </authorList>
    </citation>
    <scope>NUCLEOTIDE SEQUENCE [LARGE SCALE GENOMIC DNA]</scope>
    <source>
        <strain evidence="1">Daus_M_001</strain>
        <tissue evidence="1">Leg muscle</tissue>
    </source>
</reference>
<proteinExistence type="predicted"/>
<evidence type="ECO:0000313" key="2">
    <source>
        <dbReference type="Proteomes" id="UP001159363"/>
    </source>
</evidence>
<keyword evidence="2" id="KW-1185">Reference proteome</keyword>